<dbReference type="GO" id="GO:0032131">
    <property type="term" value="F:alkylated DNA binding"/>
    <property type="evidence" value="ECO:0007669"/>
    <property type="project" value="TreeGrafter"/>
</dbReference>
<dbReference type="GO" id="GO:0032993">
    <property type="term" value="C:protein-DNA complex"/>
    <property type="evidence" value="ECO:0007669"/>
    <property type="project" value="TreeGrafter"/>
</dbReference>
<dbReference type="GO" id="GO:0005737">
    <property type="term" value="C:cytoplasm"/>
    <property type="evidence" value="ECO:0007669"/>
    <property type="project" value="TreeGrafter"/>
</dbReference>
<evidence type="ECO:0000313" key="8">
    <source>
        <dbReference type="EMBL" id="RAO37403.1"/>
    </source>
</evidence>
<organism evidence="8 9">
    <name type="scientific">Micromonospora saelicesensis</name>
    <dbReference type="NCBI Taxonomy" id="285676"/>
    <lineage>
        <taxon>Bacteria</taxon>
        <taxon>Bacillati</taxon>
        <taxon>Actinomycetota</taxon>
        <taxon>Actinomycetes</taxon>
        <taxon>Micromonosporales</taxon>
        <taxon>Micromonosporaceae</taxon>
        <taxon>Micromonospora</taxon>
    </lineage>
</organism>
<dbReference type="GO" id="GO:0006285">
    <property type="term" value="P:base-excision repair, AP site formation"/>
    <property type="evidence" value="ECO:0007669"/>
    <property type="project" value="TreeGrafter"/>
</dbReference>
<dbReference type="SMART" id="SM01009">
    <property type="entry name" value="AlkA_N"/>
    <property type="match status" value="1"/>
</dbReference>
<dbReference type="PANTHER" id="PTHR43003:SF5">
    <property type="entry name" value="DNA-3-METHYLADENINE GLYCOSYLASE"/>
    <property type="match status" value="1"/>
</dbReference>
<sequence>MAQATIVLPAPSPFRLDLTAWALRRRWKNTVDRWDDGQYSRVIIADGHPARLTAVQATTGVQPTLMVTVESATPISERALNEAGLLVQKMFGLAVDLRPFYELADDDPAIGPLVQRFRGLRPPRFPTVFEGLVNAIACQQVTLDLGIIVLNRLSQRFGPHLVDHDGVRHAFPAAADLADVGEEAIRELGFSRQKARAIQQLAVHVVDTSVDLEWLEGLNNDQAVAALSRVHGIGRWSAEYVLLRGLGRLDTFPGDDVGAQNNLQRLFHLAGKPTYDRIRQLTSPWRPTRASSTFTCYWTNCARTARYDPCRQQLTSRDC</sequence>
<dbReference type="CDD" id="cd00056">
    <property type="entry name" value="ENDO3c"/>
    <property type="match status" value="1"/>
</dbReference>
<evidence type="ECO:0000256" key="2">
    <source>
        <dbReference type="ARBA" id="ARBA00010817"/>
    </source>
</evidence>
<dbReference type="RefSeq" id="WP_220090689.1">
    <property type="nucleotide sequence ID" value="NZ_PYAG01000005.1"/>
</dbReference>
<dbReference type="GO" id="GO:0008725">
    <property type="term" value="F:DNA-3-methyladenine glycosylase activity"/>
    <property type="evidence" value="ECO:0007669"/>
    <property type="project" value="TreeGrafter"/>
</dbReference>
<evidence type="ECO:0000256" key="3">
    <source>
        <dbReference type="ARBA" id="ARBA00012000"/>
    </source>
</evidence>
<dbReference type="Gene3D" id="1.10.340.30">
    <property type="entry name" value="Hypothetical protein, domain 2"/>
    <property type="match status" value="1"/>
</dbReference>
<dbReference type="PROSITE" id="PS00516">
    <property type="entry name" value="ALKYLBASE_DNA_GLYCOS"/>
    <property type="match status" value="1"/>
</dbReference>
<dbReference type="Pfam" id="PF00730">
    <property type="entry name" value="HhH-GPD"/>
    <property type="match status" value="1"/>
</dbReference>
<comment type="caution">
    <text evidence="8">The sequence shown here is derived from an EMBL/GenBank/DDBJ whole genome shotgun (WGS) entry which is preliminary data.</text>
</comment>
<dbReference type="SUPFAM" id="SSF48150">
    <property type="entry name" value="DNA-glycosylase"/>
    <property type="match status" value="1"/>
</dbReference>
<dbReference type="InterPro" id="IPR010316">
    <property type="entry name" value="AlkA_N"/>
</dbReference>
<evidence type="ECO:0000259" key="6">
    <source>
        <dbReference type="SMART" id="SM00478"/>
    </source>
</evidence>
<evidence type="ECO:0000256" key="1">
    <source>
        <dbReference type="ARBA" id="ARBA00000086"/>
    </source>
</evidence>
<comment type="catalytic activity">
    <reaction evidence="1">
        <text>Hydrolysis of alkylated DNA, releasing 3-methyladenine, 3-methylguanine, 7-methylguanine and 7-methyladenine.</text>
        <dbReference type="EC" id="3.2.2.21"/>
    </reaction>
</comment>
<evidence type="ECO:0000259" key="7">
    <source>
        <dbReference type="SMART" id="SM01009"/>
    </source>
</evidence>
<dbReference type="GO" id="GO:0006307">
    <property type="term" value="P:DNA alkylation repair"/>
    <property type="evidence" value="ECO:0007669"/>
    <property type="project" value="TreeGrafter"/>
</dbReference>
<keyword evidence="5" id="KW-0234">DNA repair</keyword>
<dbReference type="EC" id="3.2.2.21" evidence="3"/>
<dbReference type="Gene3D" id="3.30.310.20">
    <property type="entry name" value="DNA-3-methyladenine glycosylase AlkA, N-terminal domain"/>
    <property type="match status" value="1"/>
</dbReference>
<name>A0A328NQF6_9ACTN</name>
<keyword evidence="4" id="KW-0227">DNA damage</keyword>
<feature type="domain" description="HhH-GPD" evidence="6">
    <location>
        <begin position="137"/>
        <end position="301"/>
    </location>
</feature>
<dbReference type="InterPro" id="IPR037046">
    <property type="entry name" value="AlkA_N_sf"/>
</dbReference>
<feature type="domain" description="DNA-3-methyladenine glycosylase AlkA N-terminal" evidence="7">
    <location>
        <begin position="5"/>
        <end position="127"/>
    </location>
</feature>
<protein>
    <recommendedName>
        <fullName evidence="3">DNA-3-methyladenine glycosylase II</fullName>
        <ecNumber evidence="3">3.2.2.21</ecNumber>
    </recommendedName>
</protein>
<comment type="similarity">
    <text evidence="2">Belongs to the alkylbase DNA glycosidase AlkA family.</text>
</comment>
<dbReference type="InterPro" id="IPR051912">
    <property type="entry name" value="Alkylbase_DNA_Glycosylase/TA"/>
</dbReference>
<dbReference type="Proteomes" id="UP000249419">
    <property type="component" value="Unassembled WGS sequence"/>
</dbReference>
<evidence type="ECO:0000256" key="5">
    <source>
        <dbReference type="ARBA" id="ARBA00023204"/>
    </source>
</evidence>
<proteinExistence type="inferred from homology"/>
<evidence type="ECO:0000256" key="4">
    <source>
        <dbReference type="ARBA" id="ARBA00022763"/>
    </source>
</evidence>
<evidence type="ECO:0000313" key="9">
    <source>
        <dbReference type="Proteomes" id="UP000249419"/>
    </source>
</evidence>
<dbReference type="InterPro" id="IPR000035">
    <property type="entry name" value="Alkylbase_DNA_glycsylse_CS"/>
</dbReference>
<dbReference type="InterPro" id="IPR003265">
    <property type="entry name" value="HhH-GPD_domain"/>
</dbReference>
<reference evidence="8 9" key="1">
    <citation type="submission" date="2018-03" db="EMBL/GenBank/DDBJ databases">
        <title>Defining the species Micromonospora saelicesensis and Micromonospora noduli under the framework of genomics.</title>
        <authorList>
            <person name="Riesco R."/>
            <person name="Trujillo M.E."/>
        </authorList>
    </citation>
    <scope>NUCLEOTIDE SEQUENCE [LARGE SCALE GENOMIC DNA]</scope>
    <source>
        <strain evidence="8 9">PSN13</strain>
    </source>
</reference>
<gene>
    <name evidence="8" type="ORF">PSN13_01385</name>
</gene>
<dbReference type="PANTHER" id="PTHR43003">
    <property type="entry name" value="DNA-3-METHYLADENINE GLYCOSYLASE"/>
    <property type="match status" value="1"/>
</dbReference>
<dbReference type="GO" id="GO:0043916">
    <property type="term" value="F:DNA-7-methylguanine glycosylase activity"/>
    <property type="evidence" value="ECO:0007669"/>
    <property type="project" value="TreeGrafter"/>
</dbReference>
<dbReference type="InterPro" id="IPR011257">
    <property type="entry name" value="DNA_glycosylase"/>
</dbReference>
<dbReference type="AlphaFoldDB" id="A0A328NQF6"/>
<dbReference type="EMBL" id="PYAG01000005">
    <property type="protein sequence ID" value="RAO37403.1"/>
    <property type="molecule type" value="Genomic_DNA"/>
</dbReference>
<dbReference type="SMART" id="SM00478">
    <property type="entry name" value="ENDO3c"/>
    <property type="match status" value="1"/>
</dbReference>
<accession>A0A328NQF6</accession>